<protein>
    <recommendedName>
        <fullName evidence="1">Reverse transcriptase domain-containing protein</fullName>
    </recommendedName>
</protein>
<keyword evidence="3" id="KW-1185">Reference proteome</keyword>
<dbReference type="SUPFAM" id="SSF56672">
    <property type="entry name" value="DNA/RNA polymerases"/>
    <property type="match status" value="1"/>
</dbReference>
<evidence type="ECO:0000313" key="2">
    <source>
        <dbReference type="EMBL" id="KAK4510018.1"/>
    </source>
</evidence>
<dbReference type="PANTHER" id="PTHR31635">
    <property type="entry name" value="REVERSE TRANSCRIPTASE DOMAIN-CONTAINING PROTEIN-RELATED"/>
    <property type="match status" value="1"/>
</dbReference>
<dbReference type="InterPro" id="IPR036691">
    <property type="entry name" value="Endo/exonu/phosph_ase_sf"/>
</dbReference>
<dbReference type="SUPFAM" id="SSF56219">
    <property type="entry name" value="DNase I-like"/>
    <property type="match status" value="1"/>
</dbReference>
<evidence type="ECO:0000313" key="3">
    <source>
        <dbReference type="Proteomes" id="UP001304243"/>
    </source>
</evidence>
<sequence length="926" mass="105177">MFPRFAFVISKHCAIICLKPGLELTDTVISRDERCITASVKDAHQVICQVANVYMPAQAASCHAFLPELMAMPFWSDMLDSQWILLGDFNIHLHDAGEARGSKIKPFVEWLNTHFLNCFPRGTMTLPCAGSIIDYIFAPPRMAARVLNAQIHHIPPAWTDHSLLTIDLVTSGVKMGPGSWRFNPYLLENREFQALLDKTVELFLASDYYEEVVGDPGVSGAESRGLGVRSVQEKWESLKSIIKYCAQQFTKGQKARFKARVSRLQRKREQLLGDQAETARVKKLEQLIEQKILDDTRQAMLRSATRWLEMGEQNNKYFYGVIKDREAQQTIQSLKRASTGERLTDMGEILQEARSFYQVLYTPDTIDLAAVNSLLENIPEDAKLQDAEADRLIEPPSTDSVLGLLDHTPKNKSPGLDGLPFEVYRYLCDKFPPVLLLLQQVLTDALRGIFPDSWKQTRMVLLFKKGDPELLKNWCPLSLINSDAKWFTKLLANRFKRVLSQLITPYQTGFMPHRLISDNAWLNQTLMNNLRAAAPNDSNVAVLLDQEKAYDRVNPTYLTMVLHQFGFPASLVNSISGLFFDTRISLSINGWLGAPIEQRRGLRQGDPLSPLLFNLAFEPFLRTILACADLRGVAMSTDKRSTLARQISVASAPIEPQTDHVLLRAPTSPPRVKMLSYADDLEVFLTSPAEWPVLLSLLLLYGKASNAKVNLEKTVLVSLSGKPHDDWKHLADSSNVVWHDESSTGSVRYLGYPLYHTDVQLAHFLDTITVKVQRQCNSLTKRQLSIRGKGLVANSLLLSRLWHILRVVVVPSKWLEEIQRIVRQYIVSFWPVVAWDSLCLPRKHGGLGLVDIKNQHLALHLIYVKRLLLPRSPTDFLSPWLLYTFHVYSGHATALPLLLYPRNYWPRLRKCPIWSIWLDYSLVCLH</sequence>
<reference evidence="2 3" key="1">
    <citation type="submission" date="2022-11" db="EMBL/GenBank/DDBJ databases">
        <title>Mucor velutinosus strain NIH1002 WGS.</title>
        <authorList>
            <person name="Subramanian P."/>
            <person name="Mullikin J.C."/>
            <person name="Segre J.A."/>
            <person name="Zelazny A.M."/>
        </authorList>
    </citation>
    <scope>NUCLEOTIDE SEQUENCE [LARGE SCALE GENOMIC DNA]</scope>
    <source>
        <strain evidence="2 3">NIH1002</strain>
    </source>
</reference>
<dbReference type="Gene3D" id="3.60.10.10">
    <property type="entry name" value="Endonuclease/exonuclease/phosphatase"/>
    <property type="match status" value="1"/>
</dbReference>
<dbReference type="EMBL" id="JASEJX010000034">
    <property type="protein sequence ID" value="KAK4510018.1"/>
    <property type="molecule type" value="Genomic_DNA"/>
</dbReference>
<comment type="caution">
    <text evidence="2">The sequence shown here is derived from an EMBL/GenBank/DDBJ whole genome shotgun (WGS) entry which is preliminary data.</text>
</comment>
<dbReference type="GeneID" id="89949873"/>
<dbReference type="PROSITE" id="PS50878">
    <property type="entry name" value="RT_POL"/>
    <property type="match status" value="1"/>
</dbReference>
<evidence type="ECO:0000259" key="1">
    <source>
        <dbReference type="PROSITE" id="PS50878"/>
    </source>
</evidence>
<dbReference type="Pfam" id="PF00078">
    <property type="entry name" value="RVT_1"/>
    <property type="match status" value="1"/>
</dbReference>
<feature type="domain" description="Reverse transcriptase" evidence="1">
    <location>
        <begin position="443"/>
        <end position="754"/>
    </location>
</feature>
<proteinExistence type="predicted"/>
<dbReference type="Proteomes" id="UP001304243">
    <property type="component" value="Unassembled WGS sequence"/>
</dbReference>
<dbReference type="InterPro" id="IPR043502">
    <property type="entry name" value="DNA/RNA_pol_sf"/>
</dbReference>
<dbReference type="RefSeq" id="XP_064676684.1">
    <property type="nucleotide sequence ID" value="XM_064825466.1"/>
</dbReference>
<dbReference type="InterPro" id="IPR000477">
    <property type="entry name" value="RT_dom"/>
</dbReference>
<dbReference type="CDD" id="cd01650">
    <property type="entry name" value="RT_nLTR_like"/>
    <property type="match status" value="1"/>
</dbReference>
<accession>A0AAN7D3H5</accession>
<dbReference type="AlphaFoldDB" id="A0AAN7D3H5"/>
<gene>
    <name evidence="2" type="ORF">ATC70_006187</name>
</gene>
<name>A0AAN7D3H5_9FUNG</name>
<dbReference type="PANTHER" id="PTHR31635:SF196">
    <property type="entry name" value="REVERSE TRANSCRIPTASE DOMAIN-CONTAINING PROTEIN-RELATED"/>
    <property type="match status" value="1"/>
</dbReference>
<organism evidence="2 3">
    <name type="scientific">Mucor velutinosus</name>
    <dbReference type="NCBI Taxonomy" id="708070"/>
    <lineage>
        <taxon>Eukaryota</taxon>
        <taxon>Fungi</taxon>
        <taxon>Fungi incertae sedis</taxon>
        <taxon>Mucoromycota</taxon>
        <taxon>Mucoromycotina</taxon>
        <taxon>Mucoromycetes</taxon>
        <taxon>Mucorales</taxon>
        <taxon>Mucorineae</taxon>
        <taxon>Mucoraceae</taxon>
        <taxon>Mucor</taxon>
    </lineage>
</organism>